<keyword evidence="2" id="KW-1185">Reference proteome</keyword>
<reference evidence="1" key="1">
    <citation type="submission" date="2022-09" db="EMBL/GenBank/DDBJ databases">
        <title>Bacterial diversity in gut of crayfish and pufferfish.</title>
        <authorList>
            <person name="Huang Y."/>
        </authorList>
    </citation>
    <scope>NUCLEOTIDE SEQUENCE</scope>
    <source>
        <strain evidence="1">PR12</strain>
    </source>
</reference>
<accession>A0ABY6A0P4</accession>
<proteinExistence type="predicted"/>
<organism evidence="1 2">
    <name type="scientific">Comamonas squillarum</name>
    <dbReference type="NCBI Taxonomy" id="2977320"/>
    <lineage>
        <taxon>Bacteria</taxon>
        <taxon>Pseudomonadati</taxon>
        <taxon>Pseudomonadota</taxon>
        <taxon>Betaproteobacteria</taxon>
        <taxon>Burkholderiales</taxon>
        <taxon>Comamonadaceae</taxon>
        <taxon>Comamonas</taxon>
    </lineage>
</organism>
<name>A0ABY6A0P4_9BURK</name>
<gene>
    <name evidence="1" type="ORF">N4T19_06995</name>
</gene>
<protein>
    <submittedName>
        <fullName evidence="1">Uncharacterized protein</fullName>
    </submittedName>
</protein>
<dbReference type="Proteomes" id="UP001058290">
    <property type="component" value="Chromosome"/>
</dbReference>
<evidence type="ECO:0000313" key="1">
    <source>
        <dbReference type="EMBL" id="UXC19842.1"/>
    </source>
</evidence>
<dbReference type="EMBL" id="CP104377">
    <property type="protein sequence ID" value="UXC19842.1"/>
    <property type="molecule type" value="Genomic_DNA"/>
</dbReference>
<evidence type="ECO:0000313" key="2">
    <source>
        <dbReference type="Proteomes" id="UP001058290"/>
    </source>
</evidence>
<dbReference type="RefSeq" id="WP_260719736.1">
    <property type="nucleotide sequence ID" value="NZ_CP104377.1"/>
</dbReference>
<sequence length="69" mass="8220">MLFTLRHAKPQRGAVKTHARPCFFASIYFSPRYKCQKPDVAMGYWLFYPGFYTVFWPFDVKFVRAQMTA</sequence>